<evidence type="ECO:0000313" key="3">
    <source>
        <dbReference type="EMBL" id="GGA53130.1"/>
    </source>
</evidence>
<feature type="region of interest" description="Disordered" evidence="1">
    <location>
        <begin position="299"/>
        <end position="331"/>
    </location>
</feature>
<feature type="compositionally biased region" description="Low complexity" evidence="1">
    <location>
        <begin position="168"/>
        <end position="182"/>
    </location>
</feature>
<feature type="compositionally biased region" description="Basic and acidic residues" evidence="1">
    <location>
        <begin position="319"/>
        <end position="328"/>
    </location>
</feature>
<reference evidence="3" key="2">
    <citation type="submission" date="2020-09" db="EMBL/GenBank/DDBJ databases">
        <authorList>
            <person name="Sun Q."/>
            <person name="Zhou Y."/>
        </authorList>
    </citation>
    <scope>NUCLEOTIDE SEQUENCE</scope>
    <source>
        <strain evidence="3">CGMCC 1.15447</strain>
    </source>
</reference>
<evidence type="ECO:0000256" key="1">
    <source>
        <dbReference type="SAM" id="MobiDB-lite"/>
    </source>
</evidence>
<dbReference type="EMBL" id="BMJB01000001">
    <property type="protein sequence ID" value="GGA53130.1"/>
    <property type="molecule type" value="Genomic_DNA"/>
</dbReference>
<dbReference type="RefSeq" id="WP_229668572.1">
    <property type="nucleotide sequence ID" value="NZ_BMJB01000001.1"/>
</dbReference>
<dbReference type="CDD" id="cd00198">
    <property type="entry name" value="vWFA"/>
    <property type="match status" value="1"/>
</dbReference>
<dbReference type="Gene3D" id="3.40.50.410">
    <property type="entry name" value="von Willebrand factor, type A domain"/>
    <property type="match status" value="1"/>
</dbReference>
<dbReference type="InterPro" id="IPR036465">
    <property type="entry name" value="vWFA_dom_sf"/>
</dbReference>
<gene>
    <name evidence="3" type="ORF">GCM10011507_00230</name>
</gene>
<organism evidence="3 4">
    <name type="scientific">Edaphobacter acidisoli</name>
    <dbReference type="NCBI Taxonomy" id="2040573"/>
    <lineage>
        <taxon>Bacteria</taxon>
        <taxon>Pseudomonadati</taxon>
        <taxon>Acidobacteriota</taxon>
        <taxon>Terriglobia</taxon>
        <taxon>Terriglobales</taxon>
        <taxon>Acidobacteriaceae</taxon>
        <taxon>Edaphobacter</taxon>
    </lineage>
</organism>
<dbReference type="Proteomes" id="UP000648801">
    <property type="component" value="Unassembled WGS sequence"/>
</dbReference>
<comment type="caution">
    <text evidence="3">The sequence shown here is derived from an EMBL/GenBank/DDBJ whole genome shotgun (WGS) entry which is preliminary data.</text>
</comment>
<dbReference type="AlphaFoldDB" id="A0A916RDL2"/>
<evidence type="ECO:0000313" key="4">
    <source>
        <dbReference type="Proteomes" id="UP000648801"/>
    </source>
</evidence>
<reference evidence="3" key="1">
    <citation type="journal article" date="2014" name="Int. J. Syst. Evol. Microbiol.">
        <title>Complete genome sequence of Corynebacterium casei LMG S-19264T (=DSM 44701T), isolated from a smear-ripened cheese.</title>
        <authorList>
            <consortium name="US DOE Joint Genome Institute (JGI-PGF)"/>
            <person name="Walter F."/>
            <person name="Albersmeier A."/>
            <person name="Kalinowski J."/>
            <person name="Ruckert C."/>
        </authorList>
    </citation>
    <scope>NUCLEOTIDE SEQUENCE</scope>
    <source>
        <strain evidence="3">CGMCC 1.15447</strain>
    </source>
</reference>
<accession>A0A916RDL2</accession>
<feature type="region of interest" description="Disordered" evidence="1">
    <location>
        <begin position="254"/>
        <end position="283"/>
    </location>
</feature>
<sequence length="401" mass="41921">MNMTLLSLPRQFGICIALSASSLLFAQQTPSGPVLHTPAAAPAASQNAATTQMVSIPTVVWNKKGDLVRNLTQDDFTLKVDGGAASISGFSASSSAPLTIGILVDTSPTRYNVIGEERDASNAFLDKMLSTPADRAFVIQFSRQTELLQDLTNSRPRLQKAIQEIGTSSGSSSDSSSVPSVGDDSDSSSQHAGGTLYDALYLASNEIISKQQGRKVIIILSSGSDHGSKEDLTSAIEAAQRAGATVYTVYFKGEQAERRDDSQRGNRGGGFPRGGGVGFPGGGYPGGYPGGGGGYPGGGGGYPGGGGGNGRGQRPSQTPHDDGGKTLDRMASQTGGHLFDVSKRDHLEDVYNHIADELHAQYLLSYTAAKSSATDGYHRISLSVKGKDLYPQARDGYYTGQ</sequence>
<keyword evidence="4" id="KW-1185">Reference proteome</keyword>
<feature type="region of interest" description="Disordered" evidence="1">
    <location>
        <begin position="164"/>
        <end position="190"/>
    </location>
</feature>
<evidence type="ECO:0008006" key="5">
    <source>
        <dbReference type="Google" id="ProtNLM"/>
    </source>
</evidence>
<dbReference type="NCBIfam" id="TIGR03436">
    <property type="entry name" value="acidobact_VWFA"/>
    <property type="match status" value="1"/>
</dbReference>
<feature type="compositionally biased region" description="Gly residues" evidence="1">
    <location>
        <begin position="299"/>
        <end position="311"/>
    </location>
</feature>
<feature type="compositionally biased region" description="Basic and acidic residues" evidence="1">
    <location>
        <begin position="254"/>
        <end position="264"/>
    </location>
</feature>
<feature type="signal peptide" evidence="2">
    <location>
        <begin position="1"/>
        <end position="26"/>
    </location>
</feature>
<name>A0A916RDL2_9BACT</name>
<dbReference type="InterPro" id="IPR017802">
    <property type="entry name" value="VWFA-rel_acidobac-type"/>
</dbReference>
<keyword evidence="2" id="KW-0732">Signal</keyword>
<feature type="compositionally biased region" description="Gly residues" evidence="1">
    <location>
        <begin position="266"/>
        <end position="283"/>
    </location>
</feature>
<feature type="chain" id="PRO_5037046158" description="VWFA-related domain-containing protein" evidence="2">
    <location>
        <begin position="27"/>
        <end position="401"/>
    </location>
</feature>
<dbReference type="SUPFAM" id="SSF53300">
    <property type="entry name" value="vWA-like"/>
    <property type="match status" value="1"/>
</dbReference>
<proteinExistence type="predicted"/>
<protein>
    <recommendedName>
        <fullName evidence="5">VWFA-related domain-containing protein</fullName>
    </recommendedName>
</protein>
<evidence type="ECO:0000256" key="2">
    <source>
        <dbReference type="SAM" id="SignalP"/>
    </source>
</evidence>